<reference evidence="2 3" key="1">
    <citation type="submission" date="2023-10" db="EMBL/GenBank/DDBJ databases">
        <title>Two novel species belonging to the OM43/NOR5 clade.</title>
        <authorList>
            <person name="Park M."/>
        </authorList>
    </citation>
    <scope>NUCLEOTIDE SEQUENCE [LARGE SCALE GENOMIC DNA]</scope>
    <source>
        <strain evidence="2 3">IMCC43200</strain>
    </source>
</reference>
<dbReference type="RefSeq" id="WP_407347182.1">
    <property type="nucleotide sequence ID" value="NZ_CP136864.1"/>
</dbReference>
<gene>
    <name evidence="2" type="ORF">R0135_12400</name>
</gene>
<protein>
    <submittedName>
        <fullName evidence="2">Rhodanese-like domain-containing protein</fullName>
    </submittedName>
</protein>
<dbReference type="Gene3D" id="3.40.250.10">
    <property type="entry name" value="Rhodanese-like domain"/>
    <property type="match status" value="1"/>
</dbReference>
<evidence type="ECO:0000313" key="2">
    <source>
        <dbReference type="EMBL" id="WOJ92582.1"/>
    </source>
</evidence>
<accession>A0ABZ0I0L1</accession>
<dbReference type="Pfam" id="PF00581">
    <property type="entry name" value="Rhodanese"/>
    <property type="match status" value="1"/>
</dbReference>
<dbReference type="InterPro" id="IPR001763">
    <property type="entry name" value="Rhodanese-like_dom"/>
</dbReference>
<dbReference type="PANTHER" id="PTHR43031:SF18">
    <property type="entry name" value="RHODANESE-RELATED SULFURTRANSFERASES"/>
    <property type="match status" value="1"/>
</dbReference>
<dbReference type="SMART" id="SM00450">
    <property type="entry name" value="RHOD"/>
    <property type="match status" value="1"/>
</dbReference>
<organism evidence="2 3">
    <name type="scientific">Congregibacter variabilis</name>
    <dbReference type="NCBI Taxonomy" id="3081200"/>
    <lineage>
        <taxon>Bacteria</taxon>
        <taxon>Pseudomonadati</taxon>
        <taxon>Pseudomonadota</taxon>
        <taxon>Gammaproteobacteria</taxon>
        <taxon>Cellvibrionales</taxon>
        <taxon>Halieaceae</taxon>
        <taxon>Congregibacter</taxon>
    </lineage>
</organism>
<dbReference type="SUPFAM" id="SSF52821">
    <property type="entry name" value="Rhodanese/Cell cycle control phosphatase"/>
    <property type="match status" value="1"/>
</dbReference>
<feature type="domain" description="Rhodanese" evidence="1">
    <location>
        <begin position="47"/>
        <end position="137"/>
    </location>
</feature>
<dbReference type="InterPro" id="IPR050229">
    <property type="entry name" value="GlpE_sulfurtransferase"/>
</dbReference>
<proteinExistence type="predicted"/>
<dbReference type="InterPro" id="IPR036873">
    <property type="entry name" value="Rhodanese-like_dom_sf"/>
</dbReference>
<keyword evidence="3" id="KW-1185">Reference proteome</keyword>
<name>A0ABZ0I0L1_9GAMM</name>
<evidence type="ECO:0000259" key="1">
    <source>
        <dbReference type="PROSITE" id="PS50206"/>
    </source>
</evidence>
<dbReference type="Proteomes" id="UP001626537">
    <property type="component" value="Chromosome"/>
</dbReference>
<sequence>MELFLEFAAQQWILMAALAVAIGMLVAHEGRKSGPALSPQQAINLINREDGVFVDLRDAAAFKQGHIVEARHIPMAKLAERASELDSFKDKPVVLVCKMGQQAATAGKQLRAAGFNQVYKMAGGMMEWSSLQLPTVNK</sequence>
<evidence type="ECO:0000313" key="3">
    <source>
        <dbReference type="Proteomes" id="UP001626537"/>
    </source>
</evidence>
<dbReference type="EMBL" id="CP136864">
    <property type="protein sequence ID" value="WOJ92582.1"/>
    <property type="molecule type" value="Genomic_DNA"/>
</dbReference>
<dbReference type="PROSITE" id="PS50206">
    <property type="entry name" value="RHODANESE_3"/>
    <property type="match status" value="1"/>
</dbReference>
<dbReference type="CDD" id="cd00158">
    <property type="entry name" value="RHOD"/>
    <property type="match status" value="1"/>
</dbReference>
<dbReference type="PANTHER" id="PTHR43031">
    <property type="entry name" value="FAD-DEPENDENT OXIDOREDUCTASE"/>
    <property type="match status" value="1"/>
</dbReference>